<feature type="region of interest" description="Disordered" evidence="1">
    <location>
        <begin position="470"/>
        <end position="492"/>
    </location>
</feature>
<feature type="compositionally biased region" description="Low complexity" evidence="1">
    <location>
        <begin position="125"/>
        <end position="139"/>
    </location>
</feature>
<dbReference type="InterPro" id="IPR051491">
    <property type="entry name" value="Recombinase/Transposase-rel"/>
</dbReference>
<proteinExistence type="predicted"/>
<gene>
    <name evidence="2" type="primary">SSCI16780.1</name>
</gene>
<feature type="compositionally biased region" description="Low complexity" evidence="1">
    <location>
        <begin position="301"/>
        <end position="315"/>
    </location>
</feature>
<feature type="region of interest" description="Disordered" evidence="1">
    <location>
        <begin position="263"/>
        <end position="282"/>
    </location>
</feature>
<protein>
    <submittedName>
        <fullName evidence="2">Uncharacterized protein</fullName>
    </submittedName>
</protein>
<reference evidence="3" key="1">
    <citation type="submission" date="2014-06" db="EMBL/GenBank/DDBJ databases">
        <authorList>
            <person name="Berkman P.J."/>
        </authorList>
    </citation>
    <scope>NUCLEOTIDE SEQUENCE [LARGE SCALE GENOMIC DNA]</scope>
</reference>
<feature type="region of interest" description="Disordered" evidence="1">
    <location>
        <begin position="101"/>
        <end position="221"/>
    </location>
</feature>
<keyword evidence="3" id="KW-1185">Reference proteome</keyword>
<dbReference type="EMBL" id="CCFA01000858">
    <property type="protein sequence ID" value="CDW96778.1"/>
    <property type="molecule type" value="Genomic_DNA"/>
</dbReference>
<dbReference type="PANTHER" id="PTHR36172">
    <property type="match status" value="1"/>
</dbReference>
<dbReference type="Proteomes" id="UP000242770">
    <property type="component" value="Unassembled WGS sequence"/>
</dbReference>
<dbReference type="AlphaFoldDB" id="A0A0F7S7S7"/>
<sequence length="811" mass="89398">MRRMAPKLGRLVLPERSQTRSTAPTPSFRDQISAQMPRSHIALADCWAHTTITTFDPVDPHQQRRWPFSTTTVIERDPDSFPTDLGLLDPEDLGDEVVTSLGAAGDGRQSPAGDDVIQRNDESPAEAPTTSSASRTTSAPPVPRTTSTSPLLVDLTLSSPPPSPRYVDLVSSSASPSSSSGSTDFIVGSPTSSFDTASYSPSSTSCPSSLRMADTGSSLCSSPSSRYLSTSLGVASPTSSFDAALSSSMLSVRFVDIPSSPPPFAAGSSPSGQDVVLDPSWGRLASSSPTGSVYFPRPRSESSTSEISVDSAHPSSPSPTPSVPNVIVISDDETDTDRSRVDAAGGSAPDTAHPAAPAPRPASSVKKPKITNIRSRRYRIVVPSALREVLRYWRASAQIVKNEAIRFVNMADGHAHEYLKPFTMTTLLVNNSSDFVCEQPFLAKCPTYIRRQVVNEAISARKSILTQHYDTPRSQRGPIPTISPSTAHKDKRQGFSVALDPQSGSIDFEVAEARAPRRAGNDTAPAATPGRHERRITSLTLKIAPRHVRHRKASPDVKICLRGQHQRQWLVDVMNRRPMGRGDKFQMPREWHIQCDRYGRWYLVVLYQVASDAAFHASKQARQVRGGETTLEGPVRVKSCDPGVRTPYSIYTSEGQTIDIGDDANKDRLEQLRLQMDEVHSQWHKCRPMNRRPSRNISRKKRAKRKRRLLNSKEHRDLLGKQLRVSEKIRNLVTDIQCRTANFLAVLSDIIVMLRMEVGRMISRKGGLAASTKRELKGWSYTKFLDRLATKCHDMQFDTGYERPWETVLLV</sequence>
<evidence type="ECO:0000313" key="3">
    <source>
        <dbReference type="Proteomes" id="UP000242770"/>
    </source>
</evidence>
<feature type="compositionally biased region" description="Low complexity" evidence="1">
    <location>
        <begin position="191"/>
        <end position="209"/>
    </location>
</feature>
<feature type="region of interest" description="Disordered" evidence="1">
    <location>
        <begin position="287"/>
        <end position="369"/>
    </location>
</feature>
<evidence type="ECO:0000313" key="2">
    <source>
        <dbReference type="EMBL" id="CDW96778.1"/>
    </source>
</evidence>
<feature type="compositionally biased region" description="Polar residues" evidence="1">
    <location>
        <begin position="19"/>
        <end position="29"/>
    </location>
</feature>
<name>A0A0F7S7S7_9BASI</name>
<feature type="compositionally biased region" description="Basic residues" evidence="1">
    <location>
        <begin position="685"/>
        <end position="710"/>
    </location>
</feature>
<feature type="region of interest" description="Disordered" evidence="1">
    <location>
        <begin position="1"/>
        <end position="29"/>
    </location>
</feature>
<organism evidence="2 3">
    <name type="scientific">Sporisorium scitamineum</name>
    <dbReference type="NCBI Taxonomy" id="49012"/>
    <lineage>
        <taxon>Eukaryota</taxon>
        <taxon>Fungi</taxon>
        <taxon>Dikarya</taxon>
        <taxon>Basidiomycota</taxon>
        <taxon>Ustilaginomycotina</taxon>
        <taxon>Ustilaginomycetes</taxon>
        <taxon>Ustilaginales</taxon>
        <taxon>Ustilaginaceae</taxon>
        <taxon>Sporisorium</taxon>
    </lineage>
</organism>
<feature type="region of interest" description="Disordered" evidence="1">
    <location>
        <begin position="513"/>
        <end position="532"/>
    </location>
</feature>
<evidence type="ECO:0000256" key="1">
    <source>
        <dbReference type="SAM" id="MobiDB-lite"/>
    </source>
</evidence>
<accession>A0A0F7S7S7</accession>
<dbReference type="PANTHER" id="PTHR36172:SF1">
    <property type="entry name" value="RESOLVASE-RELATED"/>
    <property type="match status" value="1"/>
</dbReference>
<feature type="compositionally biased region" description="Low complexity" evidence="1">
    <location>
        <begin position="347"/>
        <end position="365"/>
    </location>
</feature>
<feature type="region of interest" description="Disordered" evidence="1">
    <location>
        <begin position="685"/>
        <end position="711"/>
    </location>
</feature>
<feature type="compositionally biased region" description="Low complexity" evidence="1">
    <location>
        <begin position="171"/>
        <end position="182"/>
    </location>
</feature>